<evidence type="ECO:0000313" key="2">
    <source>
        <dbReference type="Proteomes" id="UP001143304"/>
    </source>
</evidence>
<comment type="caution">
    <text evidence="1">The sequence shown here is derived from an EMBL/GenBank/DDBJ whole genome shotgun (WGS) entry which is preliminary data.</text>
</comment>
<sequence>MKLILHIGTDKTGTTAIQMHVHANREWLLDRGVYVPLTGLGKDNGHSKLLRALDSRDLSELAKELAIAEAHGYDSALLSWEGMSYMSSQEIAKLVNTLRLDNVWLLVYLREQADITQTGYLQEIKTDGSPITIEDFQRGALSPRGIRARMHCYSGTRNYARMLQRWMRVIQPGRVIVREFQRDKLVRGSVVDDFLSALGLSPDHHFCRVEHFSNPSLDVESAILLNTFDNESSGTLCRKTISFSLQSLVDSEGPGTRYFLSPERVSAIRRHYKRSNAAIADIIGTQLSPLFQTSPDCATAETLSSLSARVEMRASKLTALSVIPMLFATKRPHQRPPQGILTTGWGTIADGAWSLGETSLLQFRLPFWMSTRPRGEVAVFLKGRYTKSNSKTQVKINGVDFGWQNLSSFSREIRVPASCLGDNQTLEVELRHEFQEPPPSPVSGMELSALQLRRIGVQFFHPD</sequence>
<gene>
    <name evidence="1" type="ORF">EYC82_01030</name>
</gene>
<dbReference type="InterPro" id="IPR027417">
    <property type="entry name" value="P-loop_NTPase"/>
</dbReference>
<keyword evidence="2" id="KW-1185">Reference proteome</keyword>
<accession>A0ABT3T0Z9</accession>
<dbReference type="EMBL" id="SHNO01000001">
    <property type="protein sequence ID" value="MCX2975937.1"/>
    <property type="molecule type" value="Genomic_DNA"/>
</dbReference>
<dbReference type="Gene3D" id="3.40.50.300">
    <property type="entry name" value="P-loop containing nucleotide triphosphate hydrolases"/>
    <property type="match status" value="1"/>
</dbReference>
<dbReference type="RefSeq" id="WP_279247695.1">
    <property type="nucleotide sequence ID" value="NZ_SHNO01000001.1"/>
</dbReference>
<reference evidence="1" key="1">
    <citation type="submission" date="2019-02" db="EMBL/GenBank/DDBJ databases">
        <authorList>
            <person name="Li S.-H."/>
        </authorList>
    </citation>
    <scope>NUCLEOTIDE SEQUENCE</scope>
    <source>
        <strain evidence="1">IMCC11814</strain>
    </source>
</reference>
<evidence type="ECO:0000313" key="1">
    <source>
        <dbReference type="EMBL" id="MCX2975937.1"/>
    </source>
</evidence>
<dbReference type="SUPFAM" id="SSF52540">
    <property type="entry name" value="P-loop containing nucleoside triphosphate hydrolases"/>
    <property type="match status" value="1"/>
</dbReference>
<protein>
    <submittedName>
        <fullName evidence="1">Uncharacterized protein</fullName>
    </submittedName>
</protein>
<name>A0ABT3T0Z9_9GAMM</name>
<dbReference type="Proteomes" id="UP001143304">
    <property type="component" value="Unassembled WGS sequence"/>
</dbReference>
<proteinExistence type="predicted"/>
<organism evidence="1 2">
    <name type="scientific">Candidatus Marimicrobium litorale</name>
    <dbReference type="NCBI Taxonomy" id="2518991"/>
    <lineage>
        <taxon>Bacteria</taxon>
        <taxon>Pseudomonadati</taxon>
        <taxon>Pseudomonadota</taxon>
        <taxon>Gammaproteobacteria</taxon>
        <taxon>Cellvibrionales</taxon>
        <taxon>Halieaceae</taxon>
        <taxon>Marimicrobium</taxon>
    </lineage>
</organism>